<dbReference type="PANTHER" id="PTHR24414:SF160">
    <property type="entry name" value="F-BOX DOMAIN-CONTAINING PROTEIN"/>
    <property type="match status" value="1"/>
</dbReference>
<proteinExistence type="predicted"/>
<dbReference type="Gene3D" id="2.120.10.80">
    <property type="entry name" value="Kelch-type beta propeller"/>
    <property type="match status" value="1"/>
</dbReference>
<dbReference type="Pfam" id="PF25210">
    <property type="entry name" value="Kelch_FKB95"/>
    <property type="match status" value="1"/>
</dbReference>
<name>A0ABQ7LGM5_BRACM</name>
<reference evidence="3 4" key="1">
    <citation type="submission" date="2021-03" db="EMBL/GenBank/DDBJ databases">
        <authorList>
            <person name="King G.J."/>
            <person name="Bancroft I."/>
            <person name="Baten A."/>
            <person name="Bloomfield J."/>
            <person name="Borpatragohain P."/>
            <person name="He Z."/>
            <person name="Irish N."/>
            <person name="Irwin J."/>
            <person name="Liu K."/>
            <person name="Mauleon R.P."/>
            <person name="Moore J."/>
            <person name="Morris R."/>
            <person name="Ostergaard L."/>
            <person name="Wang B."/>
            <person name="Wells R."/>
        </authorList>
    </citation>
    <scope>NUCLEOTIDE SEQUENCE [LARGE SCALE GENOMIC DNA]</scope>
    <source>
        <strain evidence="3">R-o-18</strain>
        <tissue evidence="3">Leaf</tissue>
    </source>
</reference>
<evidence type="ECO:0000313" key="4">
    <source>
        <dbReference type="Proteomes" id="UP000823674"/>
    </source>
</evidence>
<dbReference type="SMART" id="SM00256">
    <property type="entry name" value="FBOX"/>
    <property type="match status" value="2"/>
</dbReference>
<evidence type="ECO:0000313" key="3">
    <source>
        <dbReference type="EMBL" id="KAG5385726.1"/>
    </source>
</evidence>
<dbReference type="InterPro" id="IPR001810">
    <property type="entry name" value="F-box_dom"/>
</dbReference>
<sequence length="604" mass="68131">MSNSNAVEPPKKYTTHPPPPHSLSSLPDDIVLSCLARVPRSYHLNISWVSKHLKALVRSPELNLLRSTLPKSSLHVCFEEEEDHEDDENHSSFHWFTLKETSTTATTTEYGLVPNPTPFPPHPKYGSSTVAVGSKIFFIGGFTEPSKDLWILDTRSGNMTQGPSMTVARKQPKAAVGVIDGKIYVIGGRDFSFSNGRFHEEVQVEVFDPESETWELAGQERVRKFSRCSASVEGKVFMVEYTRTSVYNPREGEGERMVHMVSKTLAEGGRKDRLKNVTVGCVCVVEDVLFAFFNPTGLMWFDTKLYVWRKLVGRDGKELPFILRADAMGEYEGRLVVLYMLAEKEVHNPVAKSVRCIFVSLDRAGDMICGTIDWSGIVATVPFLTSSINATMPLSYDADEPPKKYSTHPLPPPSLSSLPDDIVLRCLALVPRSYHLSLSWVSKNLRSLVRSPELRGLRSIPQKSSLNACFQEYVSRCGASVEGKLYMVEYEETSVYNPRECEGERMVHMVSQRLEKGGRKDRLNDTVDCVCVVDDVLFAFVRWNGIMWFDTKLSVWRRLVGRDGKQLPFVLHETAMAEHDGRLEVLWDGLRGENEVDNTYTKNV</sequence>
<dbReference type="CDD" id="cd22152">
    <property type="entry name" value="F-box_AtAFR-like"/>
    <property type="match status" value="2"/>
</dbReference>
<keyword evidence="4" id="KW-1185">Reference proteome</keyword>
<dbReference type="SUPFAM" id="SSF117281">
    <property type="entry name" value="Kelch motif"/>
    <property type="match status" value="2"/>
</dbReference>
<dbReference type="InterPro" id="IPR036047">
    <property type="entry name" value="F-box-like_dom_sf"/>
</dbReference>
<dbReference type="InterPro" id="IPR057499">
    <property type="entry name" value="Kelch_FKB95"/>
</dbReference>
<feature type="domain" description="F-box" evidence="2">
    <location>
        <begin position="412"/>
        <end position="460"/>
    </location>
</feature>
<protein>
    <recommendedName>
        <fullName evidence="2">F-box domain-containing protein</fullName>
    </recommendedName>
</protein>
<gene>
    <name evidence="3" type="primary">A09p055060.1_BraROA</name>
    <name evidence="3" type="ORF">IGI04_037196</name>
</gene>
<evidence type="ECO:0000256" key="1">
    <source>
        <dbReference type="SAM" id="MobiDB-lite"/>
    </source>
</evidence>
<comment type="caution">
    <text evidence="3">The sequence shown here is derived from an EMBL/GenBank/DDBJ whole genome shotgun (WGS) entry which is preliminary data.</text>
</comment>
<dbReference type="EMBL" id="JADBGQ010000008">
    <property type="protein sequence ID" value="KAG5385726.1"/>
    <property type="molecule type" value="Genomic_DNA"/>
</dbReference>
<dbReference type="InterPro" id="IPR006652">
    <property type="entry name" value="Kelch_1"/>
</dbReference>
<dbReference type="PROSITE" id="PS50181">
    <property type="entry name" value="FBOX"/>
    <property type="match status" value="2"/>
</dbReference>
<feature type="domain" description="F-box" evidence="2">
    <location>
        <begin position="20"/>
        <end position="68"/>
    </location>
</feature>
<dbReference type="Proteomes" id="UP000823674">
    <property type="component" value="Chromosome A09"/>
</dbReference>
<dbReference type="Pfam" id="PF00646">
    <property type="entry name" value="F-box"/>
    <property type="match status" value="2"/>
</dbReference>
<dbReference type="SUPFAM" id="SSF81383">
    <property type="entry name" value="F-box domain"/>
    <property type="match status" value="2"/>
</dbReference>
<dbReference type="PANTHER" id="PTHR24414">
    <property type="entry name" value="F-BOX/KELCH-REPEAT PROTEIN SKIP4"/>
    <property type="match status" value="1"/>
</dbReference>
<dbReference type="InterPro" id="IPR015915">
    <property type="entry name" value="Kelch-typ_b-propeller"/>
</dbReference>
<dbReference type="InterPro" id="IPR050354">
    <property type="entry name" value="F-box/kelch-repeat_ARATH"/>
</dbReference>
<feature type="region of interest" description="Disordered" evidence="1">
    <location>
        <begin position="1"/>
        <end position="24"/>
    </location>
</feature>
<accession>A0ABQ7LGM5</accession>
<dbReference type="SMART" id="SM00612">
    <property type="entry name" value="Kelch"/>
    <property type="match status" value="2"/>
</dbReference>
<organism evidence="3 4">
    <name type="scientific">Brassica rapa subsp. trilocularis</name>
    <dbReference type="NCBI Taxonomy" id="1813537"/>
    <lineage>
        <taxon>Eukaryota</taxon>
        <taxon>Viridiplantae</taxon>
        <taxon>Streptophyta</taxon>
        <taxon>Embryophyta</taxon>
        <taxon>Tracheophyta</taxon>
        <taxon>Spermatophyta</taxon>
        <taxon>Magnoliopsida</taxon>
        <taxon>eudicotyledons</taxon>
        <taxon>Gunneridae</taxon>
        <taxon>Pentapetalae</taxon>
        <taxon>rosids</taxon>
        <taxon>malvids</taxon>
        <taxon>Brassicales</taxon>
        <taxon>Brassicaceae</taxon>
        <taxon>Brassiceae</taxon>
        <taxon>Brassica</taxon>
    </lineage>
</organism>
<evidence type="ECO:0000259" key="2">
    <source>
        <dbReference type="PROSITE" id="PS50181"/>
    </source>
</evidence>